<dbReference type="PANTHER" id="PTHR13355:SF11">
    <property type="entry name" value="GLUCOSAMINE 6-PHOSPHATE N-ACETYLTRANSFERASE"/>
    <property type="match status" value="1"/>
</dbReference>
<keyword evidence="4" id="KW-0808">Transferase</keyword>
<evidence type="ECO:0000313" key="6">
    <source>
        <dbReference type="EMBL" id="AAX30476.1"/>
    </source>
</evidence>
<protein>
    <recommendedName>
        <fullName evidence="4">Glucosamine 6-phosphate N-acetyltransferase</fullName>
        <ecNumber evidence="4">2.3.1.4</ecNumber>
    </recommendedName>
</protein>
<evidence type="ECO:0000256" key="3">
    <source>
        <dbReference type="ARBA" id="ARBA00048964"/>
    </source>
</evidence>
<dbReference type="EC" id="2.3.1.4" evidence="4"/>
<dbReference type="InterPro" id="IPR000182">
    <property type="entry name" value="GNAT_dom"/>
</dbReference>
<dbReference type="UniPathway" id="UPA00113">
    <property type="reaction ID" value="UER00529"/>
</dbReference>
<name>Q5BSK9_SCHJA</name>
<dbReference type="SUPFAM" id="SSF55729">
    <property type="entry name" value="Acyl-CoA N-acyltransferases (Nat)"/>
    <property type="match status" value="1"/>
</dbReference>
<comment type="catalytic activity">
    <reaction evidence="3 4">
        <text>D-glucosamine 6-phosphate + acetyl-CoA = N-acetyl-D-glucosamine 6-phosphate + CoA + H(+)</text>
        <dbReference type="Rhea" id="RHEA:10292"/>
        <dbReference type="ChEBI" id="CHEBI:15378"/>
        <dbReference type="ChEBI" id="CHEBI:57287"/>
        <dbReference type="ChEBI" id="CHEBI:57288"/>
        <dbReference type="ChEBI" id="CHEBI:57513"/>
        <dbReference type="ChEBI" id="CHEBI:58725"/>
        <dbReference type="EC" id="2.3.1.4"/>
    </reaction>
</comment>
<feature type="domain" description="N-acetyltransferase" evidence="5">
    <location>
        <begin position="7"/>
        <end position="59"/>
    </location>
</feature>
<keyword evidence="4" id="KW-0012">Acyltransferase</keyword>
<sequence length="60" mass="6760">MASCSDTYFIVILEDETTCNIVGAATLFIELKFIHCCSKRGHIEDVIVDSRFRGMNFGKL</sequence>
<dbReference type="PANTHER" id="PTHR13355">
    <property type="entry name" value="GLUCOSAMINE 6-PHOSPHATE N-ACETYLTRANSFERASE"/>
    <property type="match status" value="1"/>
</dbReference>
<reference evidence="6" key="2">
    <citation type="journal article" date="2006" name="PLoS Pathog.">
        <title>New perspectives on host-parasite interplay by comparative transcriptomic and proteomic analyses of Schistosoma japonicum.</title>
        <authorList>
            <person name="Liu F."/>
            <person name="Lu J."/>
            <person name="Hu W."/>
            <person name="Wang S.Y."/>
            <person name="Cui S.J."/>
            <person name="Chi M."/>
            <person name="Yan Q."/>
            <person name="Wang X.R."/>
            <person name="Song H.D."/>
            <person name="Xu X.N."/>
            <person name="Wang J.J."/>
            <person name="Zhang X.L."/>
            <person name="Zhang X."/>
            <person name="Wang Z.Q."/>
            <person name="Xue C.L."/>
            <person name="Brindley P.J."/>
            <person name="McManus D.P."/>
            <person name="Yang P.Y."/>
            <person name="Feng Z."/>
            <person name="Chen Z."/>
            <person name="Han Z.G."/>
        </authorList>
    </citation>
    <scope>NUCLEOTIDE SEQUENCE</scope>
</reference>
<dbReference type="Pfam" id="PF00583">
    <property type="entry name" value="Acetyltransf_1"/>
    <property type="match status" value="1"/>
</dbReference>
<dbReference type="Gene3D" id="3.40.630.30">
    <property type="match status" value="1"/>
</dbReference>
<evidence type="ECO:0000259" key="5">
    <source>
        <dbReference type="Pfam" id="PF00583"/>
    </source>
</evidence>
<evidence type="ECO:0000256" key="1">
    <source>
        <dbReference type="ARBA" id="ARBA00004832"/>
    </source>
</evidence>
<dbReference type="EMBL" id="AY915255">
    <property type="protein sequence ID" value="AAX30476.1"/>
    <property type="molecule type" value="mRNA"/>
</dbReference>
<comment type="similarity">
    <text evidence="2 4">Belongs to the acetyltransferase family. GNA1 subfamily.</text>
</comment>
<dbReference type="GO" id="GO:0006048">
    <property type="term" value="P:UDP-N-acetylglucosamine biosynthetic process"/>
    <property type="evidence" value="ECO:0007669"/>
    <property type="project" value="UniProtKB-UniRule"/>
</dbReference>
<reference evidence="6" key="1">
    <citation type="submission" date="2005-01" db="EMBL/GenBank/DDBJ databases">
        <authorList>
            <person name="Han Z."/>
        </authorList>
    </citation>
    <scope>NUCLEOTIDE SEQUENCE</scope>
</reference>
<evidence type="ECO:0000256" key="2">
    <source>
        <dbReference type="ARBA" id="ARBA00006048"/>
    </source>
</evidence>
<dbReference type="InterPro" id="IPR016181">
    <property type="entry name" value="Acyl_CoA_acyltransferase"/>
</dbReference>
<proteinExistence type="evidence at transcript level"/>
<dbReference type="InterPro" id="IPR039143">
    <property type="entry name" value="GNPNAT1-like"/>
</dbReference>
<accession>Q5BSK9</accession>
<comment type="pathway">
    <text evidence="1 4">Nucleotide-sugar biosynthesis; UDP-N-acetyl-alpha-D-glucosamine biosynthesis; N-acetyl-alpha-D-glucosamine 1-phosphate from alpha-D-glucosamine 6-phosphate (route I): step 1/2.</text>
</comment>
<evidence type="ECO:0000256" key="4">
    <source>
        <dbReference type="RuleBase" id="RU365086"/>
    </source>
</evidence>
<dbReference type="CDD" id="cd04301">
    <property type="entry name" value="NAT_SF"/>
    <property type="match status" value="1"/>
</dbReference>
<dbReference type="AlphaFoldDB" id="Q5BSK9"/>
<organism evidence="6">
    <name type="scientific">Schistosoma japonicum</name>
    <name type="common">Blood fluke</name>
    <dbReference type="NCBI Taxonomy" id="6182"/>
    <lineage>
        <taxon>Eukaryota</taxon>
        <taxon>Metazoa</taxon>
        <taxon>Spiralia</taxon>
        <taxon>Lophotrochozoa</taxon>
        <taxon>Platyhelminthes</taxon>
        <taxon>Trematoda</taxon>
        <taxon>Digenea</taxon>
        <taxon>Strigeidida</taxon>
        <taxon>Schistosomatoidea</taxon>
        <taxon>Schistosomatidae</taxon>
        <taxon>Schistosoma</taxon>
    </lineage>
</organism>
<dbReference type="GO" id="GO:0004343">
    <property type="term" value="F:glucosamine 6-phosphate N-acetyltransferase activity"/>
    <property type="evidence" value="ECO:0007669"/>
    <property type="project" value="UniProtKB-UniRule"/>
</dbReference>